<protein>
    <recommendedName>
        <fullName evidence="8">Riboflavin transporter</fullName>
    </recommendedName>
</protein>
<feature type="transmembrane region" description="Helical" evidence="9">
    <location>
        <begin position="74"/>
        <end position="100"/>
    </location>
</feature>
<dbReference type="PANTHER" id="PTHR38438:SF1">
    <property type="entry name" value="RIBOFLAVIN TRANSPORTER RIBU"/>
    <property type="match status" value="1"/>
</dbReference>
<organism evidence="10 11">
    <name type="scientific">Ornithinibacillus xuwenensis</name>
    <dbReference type="NCBI Taxonomy" id="3144668"/>
    <lineage>
        <taxon>Bacteria</taxon>
        <taxon>Bacillati</taxon>
        <taxon>Bacillota</taxon>
        <taxon>Bacilli</taxon>
        <taxon>Bacillales</taxon>
        <taxon>Bacillaceae</taxon>
        <taxon>Ornithinibacillus</taxon>
    </lineage>
</organism>
<gene>
    <name evidence="10" type="ORF">ABC228_14200</name>
</gene>
<evidence type="ECO:0000256" key="2">
    <source>
        <dbReference type="ARBA" id="ARBA00005540"/>
    </source>
</evidence>
<evidence type="ECO:0000313" key="11">
    <source>
        <dbReference type="Proteomes" id="UP001444625"/>
    </source>
</evidence>
<dbReference type="InterPro" id="IPR024529">
    <property type="entry name" value="ECF_trnsprt_substrate-spec"/>
</dbReference>
<dbReference type="RefSeq" id="WP_345826014.1">
    <property type="nucleotide sequence ID" value="NZ_JBDIML010000005.1"/>
</dbReference>
<comment type="subcellular location">
    <subcellularLocation>
        <location evidence="1">Cell membrane</location>
        <topology evidence="1">Multi-pass membrane protein</topology>
    </subcellularLocation>
</comment>
<keyword evidence="6 9" id="KW-1133">Transmembrane helix</keyword>
<evidence type="ECO:0000256" key="1">
    <source>
        <dbReference type="ARBA" id="ARBA00004651"/>
    </source>
</evidence>
<evidence type="ECO:0000256" key="8">
    <source>
        <dbReference type="PIRNR" id="PIRNR037778"/>
    </source>
</evidence>
<sequence length="195" mass="21285">MQARNMQSSNLARLIILSLLGAVSLLLFFINFPLPLLPSYLKIDFSDVPALMASLIFSPLAGVIVVAIKNVLYLAIGGGEIVGVTANFLAGIMFVVPVGILYHRYRKGVKSIVSGLVTGTILMAIGMGIFNYFVLLPAYSLMMGWGDMNHAAKLGLVWVGILPFNVVKGIIVGLLFIPIFIKMRRWIEQQQAKFA</sequence>
<comment type="similarity">
    <text evidence="2 8">Belongs to the prokaryotic riboflavin transporter (P-RFT) (TC 2.A.87) family.</text>
</comment>
<accession>A0ABU9XJ71</accession>
<dbReference type="Gene3D" id="1.10.1760.20">
    <property type="match status" value="1"/>
</dbReference>
<feature type="transmembrane region" description="Helical" evidence="9">
    <location>
        <begin position="12"/>
        <end position="36"/>
    </location>
</feature>
<keyword evidence="5 9" id="KW-0812">Transmembrane</keyword>
<comment type="function">
    <text evidence="8">Probably a riboflavin-binding protein that interacts with the energy-coupling factor (ECF) ABC-transporter complex.</text>
</comment>
<dbReference type="PANTHER" id="PTHR38438">
    <property type="entry name" value="RIBOFLAVIN TRANSPORTER RIBU"/>
    <property type="match status" value="1"/>
</dbReference>
<proteinExistence type="inferred from homology"/>
<reference evidence="10 11" key="1">
    <citation type="submission" date="2024-05" db="EMBL/GenBank/DDBJ databases">
        <authorList>
            <person name="Haq I."/>
            <person name="Ullah Z."/>
            <person name="Ahmad R."/>
            <person name="Li M."/>
            <person name="Tong Y."/>
        </authorList>
    </citation>
    <scope>NUCLEOTIDE SEQUENCE [LARGE SCALE GENOMIC DNA]</scope>
    <source>
        <strain evidence="10 11">16A2E</strain>
    </source>
</reference>
<evidence type="ECO:0000256" key="7">
    <source>
        <dbReference type="ARBA" id="ARBA00023136"/>
    </source>
</evidence>
<evidence type="ECO:0000256" key="4">
    <source>
        <dbReference type="ARBA" id="ARBA00022475"/>
    </source>
</evidence>
<dbReference type="Pfam" id="PF12822">
    <property type="entry name" value="ECF_trnsprt"/>
    <property type="match status" value="1"/>
</dbReference>
<evidence type="ECO:0000256" key="3">
    <source>
        <dbReference type="ARBA" id="ARBA00022448"/>
    </source>
</evidence>
<dbReference type="InterPro" id="IPR025720">
    <property type="entry name" value="RibU"/>
</dbReference>
<feature type="transmembrane region" description="Helical" evidence="9">
    <location>
        <begin position="155"/>
        <end position="181"/>
    </location>
</feature>
<feature type="transmembrane region" description="Helical" evidence="9">
    <location>
        <begin position="48"/>
        <end position="68"/>
    </location>
</feature>
<keyword evidence="3 8" id="KW-0813">Transport</keyword>
<name>A0ABU9XJ71_9BACI</name>
<keyword evidence="7 8" id="KW-0472">Membrane</keyword>
<dbReference type="PIRSF" id="PIRSF037778">
    <property type="entry name" value="UCP037778_transp_RibU"/>
    <property type="match status" value="1"/>
</dbReference>
<evidence type="ECO:0000256" key="6">
    <source>
        <dbReference type="ARBA" id="ARBA00022989"/>
    </source>
</evidence>
<evidence type="ECO:0000313" key="10">
    <source>
        <dbReference type="EMBL" id="MEN2768330.1"/>
    </source>
</evidence>
<dbReference type="Proteomes" id="UP001444625">
    <property type="component" value="Unassembled WGS sequence"/>
</dbReference>
<keyword evidence="11" id="KW-1185">Reference proteome</keyword>
<evidence type="ECO:0000256" key="5">
    <source>
        <dbReference type="ARBA" id="ARBA00022692"/>
    </source>
</evidence>
<keyword evidence="4 8" id="KW-1003">Cell membrane</keyword>
<evidence type="ECO:0000256" key="9">
    <source>
        <dbReference type="SAM" id="Phobius"/>
    </source>
</evidence>
<feature type="transmembrane region" description="Helical" evidence="9">
    <location>
        <begin position="112"/>
        <end position="135"/>
    </location>
</feature>
<dbReference type="EMBL" id="JBDIML010000005">
    <property type="protein sequence ID" value="MEN2768330.1"/>
    <property type="molecule type" value="Genomic_DNA"/>
</dbReference>
<comment type="caution">
    <text evidence="10">The sequence shown here is derived from an EMBL/GenBank/DDBJ whole genome shotgun (WGS) entry which is preliminary data.</text>
</comment>